<gene>
    <name evidence="1" type="ORF">KAK03_24670</name>
</gene>
<sequence>MRAKLPALEKNILKYRALQMVLLLHEVESLRSFLIGSIRKTDSLPWRTGTERLPAGTRGPMQKALDLLVSEAILTEAESKDLQAIVELRNKVGHAVHELVEDISAPPDLRTGARYYDYGALERFERYRRKIERGMMGNFVMQVDFRVVAFEHAEATYREELARLRKRIDRQYAQRSDTAA</sequence>
<reference evidence="1 2" key="1">
    <citation type="submission" date="2021-04" db="EMBL/GenBank/DDBJ databases">
        <title>The genome sequence of Ideonella sp. 3Y2.</title>
        <authorList>
            <person name="Liu Y."/>
        </authorList>
    </citation>
    <scope>NUCLEOTIDE SEQUENCE [LARGE SCALE GENOMIC DNA]</scope>
    <source>
        <strain evidence="1 2">3Y2</strain>
    </source>
</reference>
<keyword evidence="2" id="KW-1185">Reference proteome</keyword>
<dbReference type="Proteomes" id="UP000676246">
    <property type="component" value="Unassembled WGS sequence"/>
</dbReference>
<organism evidence="1 2">
    <name type="scientific">Ideonella alba</name>
    <dbReference type="NCBI Taxonomy" id="2824118"/>
    <lineage>
        <taxon>Bacteria</taxon>
        <taxon>Pseudomonadati</taxon>
        <taxon>Pseudomonadota</taxon>
        <taxon>Betaproteobacteria</taxon>
        <taxon>Burkholderiales</taxon>
        <taxon>Sphaerotilaceae</taxon>
        <taxon>Ideonella</taxon>
    </lineage>
</organism>
<evidence type="ECO:0000313" key="2">
    <source>
        <dbReference type="Proteomes" id="UP000676246"/>
    </source>
</evidence>
<accession>A0A940YPW5</accession>
<dbReference type="RefSeq" id="WP_210857339.1">
    <property type="nucleotide sequence ID" value="NZ_JAGQDD010000046.1"/>
</dbReference>
<dbReference type="EMBL" id="JAGQDD010000046">
    <property type="protein sequence ID" value="MBQ0933674.1"/>
    <property type="molecule type" value="Genomic_DNA"/>
</dbReference>
<evidence type="ECO:0000313" key="1">
    <source>
        <dbReference type="EMBL" id="MBQ0933674.1"/>
    </source>
</evidence>
<name>A0A940YPW5_9BURK</name>
<protein>
    <submittedName>
        <fullName evidence="1">Uncharacterized protein</fullName>
    </submittedName>
</protein>
<comment type="caution">
    <text evidence="1">The sequence shown here is derived from an EMBL/GenBank/DDBJ whole genome shotgun (WGS) entry which is preliminary data.</text>
</comment>
<dbReference type="AlphaFoldDB" id="A0A940YPW5"/>
<proteinExistence type="predicted"/>